<dbReference type="InterPro" id="IPR052414">
    <property type="entry name" value="U3_snoRNA-assoc_WDR"/>
</dbReference>
<organism evidence="6 7">
    <name type="scientific">Podospora australis</name>
    <dbReference type="NCBI Taxonomy" id="1536484"/>
    <lineage>
        <taxon>Eukaryota</taxon>
        <taxon>Fungi</taxon>
        <taxon>Dikarya</taxon>
        <taxon>Ascomycota</taxon>
        <taxon>Pezizomycotina</taxon>
        <taxon>Sordariomycetes</taxon>
        <taxon>Sordariomycetidae</taxon>
        <taxon>Sordariales</taxon>
        <taxon>Podosporaceae</taxon>
        <taxon>Podospora</taxon>
    </lineage>
</organism>
<dbReference type="InterPro" id="IPR007148">
    <property type="entry name" value="SSU_processome_Utp12"/>
</dbReference>
<evidence type="ECO:0000256" key="2">
    <source>
        <dbReference type="ARBA" id="ARBA00023242"/>
    </source>
</evidence>
<dbReference type="AlphaFoldDB" id="A0AAN7ABW8"/>
<protein>
    <submittedName>
        <fullName evidence="6">Dip2/Utp12 family-domain-containing protein</fullName>
    </submittedName>
</protein>
<dbReference type="Pfam" id="PF04003">
    <property type="entry name" value="Utp12"/>
    <property type="match status" value="1"/>
</dbReference>
<comment type="subcellular location">
    <subcellularLocation>
        <location evidence="1">Nucleus</location>
    </subcellularLocation>
</comment>
<dbReference type="PANTHER" id="PTHR44267">
    <property type="entry name" value="WD REPEAT-CONTAINING PROTEIN 43"/>
    <property type="match status" value="1"/>
</dbReference>
<comment type="similarity">
    <text evidence="3">Belongs to the UTP5 family.</text>
</comment>
<dbReference type="Proteomes" id="UP001302126">
    <property type="component" value="Unassembled WGS sequence"/>
</dbReference>
<evidence type="ECO:0000256" key="4">
    <source>
        <dbReference type="SAM" id="MobiDB-lite"/>
    </source>
</evidence>
<feature type="region of interest" description="Disordered" evidence="4">
    <location>
        <begin position="17"/>
        <end position="102"/>
    </location>
</feature>
<name>A0AAN7ABW8_9PEZI</name>
<feature type="compositionally biased region" description="Acidic residues" evidence="4">
    <location>
        <begin position="82"/>
        <end position="97"/>
    </location>
</feature>
<keyword evidence="7" id="KW-1185">Reference proteome</keyword>
<reference evidence="6" key="2">
    <citation type="submission" date="2023-05" db="EMBL/GenBank/DDBJ databases">
        <authorList>
            <consortium name="Lawrence Berkeley National Laboratory"/>
            <person name="Steindorff A."/>
            <person name="Hensen N."/>
            <person name="Bonometti L."/>
            <person name="Westerberg I."/>
            <person name="Brannstrom I.O."/>
            <person name="Guillou S."/>
            <person name="Cros-Aarteil S."/>
            <person name="Calhoun S."/>
            <person name="Haridas S."/>
            <person name="Kuo A."/>
            <person name="Mondo S."/>
            <person name="Pangilinan J."/>
            <person name="Riley R."/>
            <person name="Labutti K."/>
            <person name="Andreopoulos B."/>
            <person name="Lipzen A."/>
            <person name="Chen C."/>
            <person name="Yanf M."/>
            <person name="Daum C."/>
            <person name="Ng V."/>
            <person name="Clum A."/>
            <person name="Ohm R."/>
            <person name="Martin F."/>
            <person name="Silar P."/>
            <person name="Natvig D."/>
            <person name="Lalanne C."/>
            <person name="Gautier V."/>
            <person name="Ament-Velasquez S.L."/>
            <person name="Kruys A."/>
            <person name="Hutchinson M.I."/>
            <person name="Powell A.J."/>
            <person name="Barry K."/>
            <person name="Miller A.N."/>
            <person name="Grigoriev I.V."/>
            <person name="Debuchy R."/>
            <person name="Gladieux P."/>
            <person name="Thoren M.H."/>
            <person name="Johannesson H."/>
        </authorList>
    </citation>
    <scope>NUCLEOTIDE SEQUENCE</scope>
    <source>
        <strain evidence="6">PSN309</strain>
    </source>
</reference>
<comment type="caution">
    <text evidence="6">The sequence shown here is derived from an EMBL/GenBank/DDBJ whole genome shotgun (WGS) entry which is preliminary data.</text>
</comment>
<evidence type="ECO:0000256" key="1">
    <source>
        <dbReference type="ARBA" id="ARBA00004123"/>
    </source>
</evidence>
<dbReference type="EMBL" id="MU864595">
    <property type="protein sequence ID" value="KAK4182931.1"/>
    <property type="molecule type" value="Genomic_DNA"/>
</dbReference>
<feature type="region of interest" description="Disordered" evidence="4">
    <location>
        <begin position="326"/>
        <end position="401"/>
    </location>
</feature>
<dbReference type="GO" id="GO:0000462">
    <property type="term" value="P:maturation of SSU-rRNA from tricistronic rRNA transcript (SSU-rRNA, 5.8S rRNA, LSU-rRNA)"/>
    <property type="evidence" value="ECO:0007669"/>
    <property type="project" value="TreeGrafter"/>
</dbReference>
<feature type="compositionally biased region" description="Acidic residues" evidence="4">
    <location>
        <begin position="287"/>
        <end position="299"/>
    </location>
</feature>
<evidence type="ECO:0000313" key="6">
    <source>
        <dbReference type="EMBL" id="KAK4182931.1"/>
    </source>
</evidence>
<evidence type="ECO:0000259" key="5">
    <source>
        <dbReference type="Pfam" id="PF04003"/>
    </source>
</evidence>
<gene>
    <name evidence="6" type="ORF">QBC35DRAFT_135601</name>
</gene>
<evidence type="ECO:0000313" key="7">
    <source>
        <dbReference type="Proteomes" id="UP001302126"/>
    </source>
</evidence>
<reference evidence="6" key="1">
    <citation type="journal article" date="2023" name="Mol. Phylogenet. Evol.">
        <title>Genome-scale phylogeny and comparative genomics of the fungal order Sordariales.</title>
        <authorList>
            <person name="Hensen N."/>
            <person name="Bonometti L."/>
            <person name="Westerberg I."/>
            <person name="Brannstrom I.O."/>
            <person name="Guillou S."/>
            <person name="Cros-Aarteil S."/>
            <person name="Calhoun S."/>
            <person name="Haridas S."/>
            <person name="Kuo A."/>
            <person name="Mondo S."/>
            <person name="Pangilinan J."/>
            <person name="Riley R."/>
            <person name="LaButti K."/>
            <person name="Andreopoulos B."/>
            <person name="Lipzen A."/>
            <person name="Chen C."/>
            <person name="Yan M."/>
            <person name="Daum C."/>
            <person name="Ng V."/>
            <person name="Clum A."/>
            <person name="Steindorff A."/>
            <person name="Ohm R.A."/>
            <person name="Martin F."/>
            <person name="Silar P."/>
            <person name="Natvig D.O."/>
            <person name="Lalanne C."/>
            <person name="Gautier V."/>
            <person name="Ament-Velasquez S.L."/>
            <person name="Kruys A."/>
            <person name="Hutchinson M.I."/>
            <person name="Powell A.J."/>
            <person name="Barry K."/>
            <person name="Miller A.N."/>
            <person name="Grigoriev I.V."/>
            <person name="Debuchy R."/>
            <person name="Gladieux P."/>
            <person name="Hiltunen Thoren M."/>
            <person name="Johannesson H."/>
        </authorList>
    </citation>
    <scope>NUCLEOTIDE SEQUENCE</scope>
    <source>
        <strain evidence="6">PSN309</strain>
    </source>
</reference>
<feature type="region of interest" description="Disordered" evidence="4">
    <location>
        <begin position="278"/>
        <end position="301"/>
    </location>
</feature>
<accession>A0AAN7ABW8</accession>
<feature type="compositionally biased region" description="Basic and acidic residues" evidence="4">
    <location>
        <begin position="72"/>
        <end position="81"/>
    </location>
</feature>
<feature type="domain" description="Small-subunit processome Utp12" evidence="5">
    <location>
        <begin position="163"/>
        <end position="265"/>
    </location>
</feature>
<feature type="compositionally biased region" description="Acidic residues" evidence="4">
    <location>
        <begin position="326"/>
        <end position="386"/>
    </location>
</feature>
<evidence type="ECO:0000256" key="3">
    <source>
        <dbReference type="ARBA" id="ARBA00038335"/>
    </source>
</evidence>
<keyword evidence="2" id="KW-0539">Nucleus</keyword>
<proteinExistence type="inferred from homology"/>
<dbReference type="GO" id="GO:0005730">
    <property type="term" value="C:nucleolus"/>
    <property type="evidence" value="ECO:0007669"/>
    <property type="project" value="TreeGrafter"/>
</dbReference>
<sequence>MSAKRKVATIATPVVKPSAKTRSKTQIDETRTVVATGLSSKDEPIEILSDSDHEDEDKAKADQEEVDQEDQSAEHQTKTTEDGEDVEMGGGDADDTEPAAPTFGELLRGSATVDVSASLAAQTSGGASSSSAARLEAQQQRNAGLINTNSFATLLNQALRTGDNLLLETCLEETNIKAVENTIARLDSSLALELLSKLAARLHRRPGRSLTLMQWMKFTMIAHGGALVNRPDLTARLGELSRVLEERARGLPALLALRGKLEMLDAQLKFRKAVKQASSNRDRITGEDESEEEEEDEGEPQVVYVEGQETALPKGLLTNGVKAVMDDEDDFPIGDDVVADSDDEEDDDDFEGDEQEEELADAESLDEDEVDHDDVDDEEDDSEGEEAGPPAKIQRTLRPRK</sequence>
<dbReference type="PANTHER" id="PTHR44267:SF1">
    <property type="entry name" value="WD REPEAT-CONTAINING PROTEIN 43"/>
    <property type="match status" value="1"/>
</dbReference>